<dbReference type="InterPro" id="IPR011990">
    <property type="entry name" value="TPR-like_helical_dom_sf"/>
</dbReference>
<sequence>MPGDAATLDRLATLYERTGSLPELAVMLEQQAQQAPDVKKVVALKLRIASIYARSLNDPPRGIATLRQVLELDSSQIPAWVALADLYSRDTASTALAIDAHRNIIRIDPTRADSLHALFRLWESLRQTDKAFCAAALLVFLKQANETENAYFAEGRNRLSNELKGSLQASDISTLHPPQARTPVVDVLRAIGDQFVKLNPPQFELLGIDRKADRLKSDHAAYKALQTVTQLFGVSEFEVYQARRGLIFLETTEPLGVCLGPDVVRRFNIREQRFLYGRAAMGLFDKSAILRKLSPGELGDTIGNSVRIHQPQWDGLGRKNEDQSKQLRRAYSRKAIKLLEDPANAVAAMPKVQLDPIVQALMFAADRAGLVVSADPSAGLNLMLKEELPASAPRPETPEAIAQSVQQRTDLRELMSFAVTDDFFRLRQRVGVALG</sequence>
<dbReference type="EMBL" id="QFQP01000002">
    <property type="protein sequence ID" value="PZR17256.1"/>
    <property type="molecule type" value="Genomic_DNA"/>
</dbReference>
<protein>
    <recommendedName>
        <fullName evidence="3">Tetratricopeptide repeat protein</fullName>
    </recommendedName>
</protein>
<gene>
    <name evidence="1" type="ORF">DI536_02720</name>
</gene>
<accession>A0A2W5TY61</accession>
<reference evidence="1 2" key="1">
    <citation type="submission" date="2017-08" db="EMBL/GenBank/DDBJ databases">
        <title>Infants hospitalized years apart are colonized by the same room-sourced microbial strains.</title>
        <authorList>
            <person name="Brooks B."/>
            <person name="Olm M.R."/>
            <person name="Firek B.A."/>
            <person name="Baker R."/>
            <person name="Thomas B.C."/>
            <person name="Morowitz M.J."/>
            <person name="Banfield J.F."/>
        </authorList>
    </citation>
    <scope>NUCLEOTIDE SEQUENCE [LARGE SCALE GENOMIC DNA]</scope>
    <source>
        <strain evidence="1">S2_003_000_R2_14</strain>
    </source>
</reference>
<dbReference type="Gene3D" id="1.25.40.10">
    <property type="entry name" value="Tetratricopeptide repeat domain"/>
    <property type="match status" value="1"/>
</dbReference>
<evidence type="ECO:0008006" key="3">
    <source>
        <dbReference type="Google" id="ProtNLM"/>
    </source>
</evidence>
<proteinExistence type="predicted"/>
<evidence type="ECO:0000313" key="1">
    <source>
        <dbReference type="EMBL" id="PZR17256.1"/>
    </source>
</evidence>
<comment type="caution">
    <text evidence="1">The sequence shown here is derived from an EMBL/GenBank/DDBJ whole genome shotgun (WGS) entry which is preliminary data.</text>
</comment>
<evidence type="ECO:0000313" key="2">
    <source>
        <dbReference type="Proteomes" id="UP000249061"/>
    </source>
</evidence>
<name>A0A2W5TY61_9BACT</name>
<dbReference type="Proteomes" id="UP000249061">
    <property type="component" value="Unassembled WGS sequence"/>
</dbReference>
<organism evidence="1 2">
    <name type="scientific">Archangium gephyra</name>
    <dbReference type="NCBI Taxonomy" id="48"/>
    <lineage>
        <taxon>Bacteria</taxon>
        <taxon>Pseudomonadati</taxon>
        <taxon>Myxococcota</taxon>
        <taxon>Myxococcia</taxon>
        <taxon>Myxococcales</taxon>
        <taxon>Cystobacterineae</taxon>
        <taxon>Archangiaceae</taxon>
        <taxon>Archangium</taxon>
    </lineage>
</organism>
<dbReference type="SUPFAM" id="SSF48452">
    <property type="entry name" value="TPR-like"/>
    <property type="match status" value="1"/>
</dbReference>
<dbReference type="AlphaFoldDB" id="A0A2W5TY61"/>